<dbReference type="Pfam" id="PF16151">
    <property type="entry name" value="DUF4859"/>
    <property type="match status" value="1"/>
</dbReference>
<dbReference type="STRING" id="688246.Premu_0903"/>
<dbReference type="EMBL" id="GL945017">
    <property type="protein sequence ID" value="EGN56360.1"/>
    <property type="molecule type" value="Genomic_DNA"/>
</dbReference>
<dbReference type="RefSeq" id="WP_007573436.1">
    <property type="nucleotide sequence ID" value="NZ_BPTS01000001.1"/>
</dbReference>
<feature type="chain" id="PRO_5003375796" description="DUF4859 domain-containing protein" evidence="1">
    <location>
        <begin position="27"/>
        <end position="786"/>
    </location>
</feature>
<evidence type="ECO:0000313" key="3">
    <source>
        <dbReference type="EMBL" id="EGN56360.1"/>
    </source>
</evidence>
<dbReference type="OrthoDB" id="9802005at2"/>
<gene>
    <name evidence="3" type="ORF">Premu_0903</name>
</gene>
<dbReference type="HOGENOM" id="CLU_026770_0_0_10"/>
<dbReference type="Proteomes" id="UP000002772">
    <property type="component" value="Unassembled WGS sequence"/>
</dbReference>
<evidence type="ECO:0000259" key="2">
    <source>
        <dbReference type="Pfam" id="PF16151"/>
    </source>
</evidence>
<dbReference type="InterPro" id="IPR045690">
    <property type="entry name" value="DUF6055"/>
</dbReference>
<sequence>MKLNIRKYVHVFAALLMLGASVPFMAGCAEDDMSVSLPDYDPRYKGTVAFGSSDYNVEANAQDLSIPFKSDQNWKATITTDSVAGTGWATLPKDTGSVNDTVIVVHLDENESLTNSRKATLTITTEKGNAQSITIGQNYKVVKLNPSDIPDYNKYICPSSGNPHFENGADYMLRQDSYYSWHRMKQSQHFFVFWSPEFGDDPNGDKVPAKMRVDVDDLLNKAEQFFNTNVNMLKMSTLGQGKSMLDDYKMQIYLIYQDEWLATGSGYDNKIGALWVNPSTCQPVGSTIAHEIGHSFQYQVYADKINKQGAADDMHHGYCYGFGENGAGGCAYWEQCAQWQAHLDYPQEMFNYEIDGWKKNYHRHFNHQFMRYSSYFLQHVFVEKYGIDAYGRIWQESEYPEDPLQTYQRLFCNNDQNQLYSDLYYYASHMVYYDLKFAHNTSEDVVVPDNLKGNYNTDLYKVGDQKYQVGYASCPGTTGFNIIRLKDFTPGKTVSINVEALEPGSALVKGDKGEILDGDSKVVGTTKTYNQQENKTSNYRCGYVAVVNGKPVYSTMWYGGTAGAGDKGSAEYTVPERASELYFVIQAAPGQYDRCPWNTDESKDEQWPYTITLKGADVNKYVEVVDINIDPNAKPSNATVTINVHGNASSGYEFAKYNLAYVDNAAIPYAFCLMPDDIAKDLVKSTADLTEGKIRMQLKQPDGSVATTDNCGGQYAGFWCDATGKQQNWGDKARTYTKFNSINELEVGFMPGAIKSGETYPEVLELQYMKDGKVYTVTINVNFIVE</sequence>
<proteinExistence type="predicted"/>
<dbReference type="InterPro" id="IPR032339">
    <property type="entry name" value="DUF4859"/>
</dbReference>
<dbReference type="CDD" id="cd14948">
    <property type="entry name" value="BACON"/>
    <property type="match status" value="1"/>
</dbReference>
<dbReference type="Gene3D" id="2.60.40.10">
    <property type="entry name" value="Immunoglobulins"/>
    <property type="match status" value="1"/>
</dbReference>
<dbReference type="InterPro" id="IPR024361">
    <property type="entry name" value="BACON"/>
</dbReference>
<protein>
    <recommendedName>
        <fullName evidence="2">DUF4859 domain-containing protein</fullName>
    </recommendedName>
</protein>
<organism evidence="3 4">
    <name type="scientific">Hallella multisaccharivorax DSM 17128</name>
    <dbReference type="NCBI Taxonomy" id="688246"/>
    <lineage>
        <taxon>Bacteria</taxon>
        <taxon>Pseudomonadati</taxon>
        <taxon>Bacteroidota</taxon>
        <taxon>Bacteroidia</taxon>
        <taxon>Bacteroidales</taxon>
        <taxon>Prevotellaceae</taxon>
        <taxon>Hallella</taxon>
    </lineage>
</organism>
<feature type="domain" description="DUF4859" evidence="2">
    <location>
        <begin position="658"/>
        <end position="769"/>
    </location>
</feature>
<keyword evidence="1" id="KW-0732">Signal</keyword>
<keyword evidence="4" id="KW-1185">Reference proteome</keyword>
<feature type="signal peptide" evidence="1">
    <location>
        <begin position="1"/>
        <end position="26"/>
    </location>
</feature>
<dbReference type="PROSITE" id="PS51257">
    <property type="entry name" value="PROKAR_LIPOPROTEIN"/>
    <property type="match status" value="1"/>
</dbReference>
<evidence type="ECO:0000256" key="1">
    <source>
        <dbReference type="SAM" id="SignalP"/>
    </source>
</evidence>
<accession>F8N7D3</accession>
<dbReference type="AlphaFoldDB" id="F8N7D3"/>
<dbReference type="Pfam" id="PF19527">
    <property type="entry name" value="DUF6055"/>
    <property type="match status" value="1"/>
</dbReference>
<name>F8N7D3_9BACT</name>
<reference evidence="4" key="1">
    <citation type="journal article" date="2011" name="Stand. Genomic Sci.">
        <title>Non-contiguous finished genome sequence of the opportunistic oral pathogen Prevotella multisaccharivorax type strain (PPPA20).</title>
        <authorList>
            <person name="Pati A."/>
            <person name="Gronow S."/>
            <person name="Lu M."/>
            <person name="Lapidus A."/>
            <person name="Nolan M."/>
            <person name="Lucas S."/>
            <person name="Hammon N."/>
            <person name="Deshpande S."/>
            <person name="Cheng J.F."/>
            <person name="Tapia R."/>
            <person name="Han C."/>
            <person name="Goodwin L."/>
            <person name="Pitluck S."/>
            <person name="Liolios K."/>
            <person name="Pagani I."/>
            <person name="Mavromatis K."/>
            <person name="Mikhailova N."/>
            <person name="Huntemann M."/>
            <person name="Chen A."/>
            <person name="Palaniappan K."/>
            <person name="Land M."/>
            <person name="Hauser L."/>
            <person name="Detter J.C."/>
            <person name="Brambilla E.M."/>
            <person name="Rohde M."/>
            <person name="Goker M."/>
            <person name="Woyke T."/>
            <person name="Bristow J."/>
            <person name="Eisen J.A."/>
            <person name="Markowitz V."/>
            <person name="Hugenholtz P."/>
            <person name="Kyrpides N.C."/>
            <person name="Klenk H.P."/>
            <person name="Ivanova N."/>
        </authorList>
    </citation>
    <scope>NUCLEOTIDE SEQUENCE [LARGE SCALE GENOMIC DNA]</scope>
    <source>
        <strain evidence="4">DSM 17128</strain>
    </source>
</reference>
<dbReference type="eggNOG" id="COG1208">
    <property type="taxonomic scope" value="Bacteria"/>
</dbReference>
<dbReference type="InterPro" id="IPR013783">
    <property type="entry name" value="Ig-like_fold"/>
</dbReference>
<evidence type="ECO:0000313" key="4">
    <source>
        <dbReference type="Proteomes" id="UP000002772"/>
    </source>
</evidence>